<dbReference type="InterPro" id="IPR001431">
    <property type="entry name" value="Pept_M16_Zn_BS"/>
</dbReference>
<keyword evidence="4" id="KW-0479">Metal-binding</keyword>
<dbReference type="PROSITE" id="PS00143">
    <property type="entry name" value="INSULINASE"/>
    <property type="match status" value="1"/>
</dbReference>
<feature type="domain" description="Peptidase M16 N-terminal" evidence="10">
    <location>
        <begin position="68"/>
        <end position="197"/>
    </location>
</feature>
<feature type="signal peptide" evidence="9">
    <location>
        <begin position="1"/>
        <end position="29"/>
    </location>
</feature>
<dbReference type="InterPro" id="IPR050626">
    <property type="entry name" value="Peptidase_M16"/>
</dbReference>
<keyword evidence="6" id="KW-0862">Zinc</keyword>
<evidence type="ECO:0000256" key="8">
    <source>
        <dbReference type="RuleBase" id="RU004447"/>
    </source>
</evidence>
<dbReference type="STRING" id="897.B2D07_04275"/>
<dbReference type="PANTHER" id="PTHR43690:SF17">
    <property type="entry name" value="PROTEIN YHJJ"/>
    <property type="match status" value="1"/>
</dbReference>
<evidence type="ECO:0000256" key="1">
    <source>
        <dbReference type="ARBA" id="ARBA00001947"/>
    </source>
</evidence>
<dbReference type="GO" id="GO:0046872">
    <property type="term" value="F:metal ion binding"/>
    <property type="evidence" value="ECO:0007669"/>
    <property type="project" value="UniProtKB-KW"/>
</dbReference>
<keyword evidence="3" id="KW-0645">Protease</keyword>
<organism evidence="12 13">
    <name type="scientific">Desulfococcus multivorans DSM 2059</name>
    <dbReference type="NCBI Taxonomy" id="1121405"/>
    <lineage>
        <taxon>Bacteria</taxon>
        <taxon>Pseudomonadati</taxon>
        <taxon>Thermodesulfobacteriota</taxon>
        <taxon>Desulfobacteria</taxon>
        <taxon>Desulfobacterales</taxon>
        <taxon>Desulfococcaceae</taxon>
        <taxon>Desulfococcus</taxon>
    </lineage>
</organism>
<dbReference type="GO" id="GO:0004222">
    <property type="term" value="F:metalloendopeptidase activity"/>
    <property type="evidence" value="ECO:0007669"/>
    <property type="project" value="InterPro"/>
</dbReference>
<proteinExistence type="inferred from homology"/>
<evidence type="ECO:0000256" key="9">
    <source>
        <dbReference type="SAM" id="SignalP"/>
    </source>
</evidence>
<dbReference type="Gene3D" id="3.30.830.10">
    <property type="entry name" value="Metalloenzyme, LuxS/M16 peptidase-like"/>
    <property type="match status" value="4"/>
</dbReference>
<evidence type="ECO:0000259" key="10">
    <source>
        <dbReference type="Pfam" id="PF00675"/>
    </source>
</evidence>
<evidence type="ECO:0000313" key="13">
    <source>
        <dbReference type="Proteomes" id="UP000014977"/>
    </source>
</evidence>
<evidence type="ECO:0000259" key="11">
    <source>
        <dbReference type="Pfam" id="PF05193"/>
    </source>
</evidence>
<dbReference type="PROSITE" id="PS51257">
    <property type="entry name" value="PROKAR_LIPOPROTEIN"/>
    <property type="match status" value="1"/>
</dbReference>
<evidence type="ECO:0000256" key="3">
    <source>
        <dbReference type="ARBA" id="ARBA00022670"/>
    </source>
</evidence>
<dbReference type="RefSeq" id="WP_020875409.1">
    <property type="nucleotide sequence ID" value="NZ_ATHJ01000033.1"/>
</dbReference>
<keyword evidence="5" id="KW-0378">Hydrolase</keyword>
<dbReference type="GO" id="GO:0006508">
    <property type="term" value="P:proteolysis"/>
    <property type="evidence" value="ECO:0007669"/>
    <property type="project" value="UniProtKB-KW"/>
</dbReference>
<keyword evidence="7" id="KW-0482">Metalloprotease</keyword>
<feature type="domain" description="Peptidase M16 C-terminal" evidence="11">
    <location>
        <begin position="710"/>
        <end position="886"/>
    </location>
</feature>
<comment type="caution">
    <text evidence="12">The sequence shown here is derived from an EMBL/GenBank/DDBJ whole genome shotgun (WGS) entry which is preliminary data.</text>
</comment>
<reference evidence="12 13" key="1">
    <citation type="journal article" date="2013" name="Genome Announc.">
        <title>Draft genome sequences for three mercury-methylating, sulfate-reducing bacteria.</title>
        <authorList>
            <person name="Brown S.D."/>
            <person name="Hurt R.A.Jr."/>
            <person name="Gilmour C.C."/>
            <person name="Elias D.A."/>
        </authorList>
    </citation>
    <scope>NUCLEOTIDE SEQUENCE [LARGE SCALE GENOMIC DNA]</scope>
    <source>
        <strain evidence="12 13">DSM 2059</strain>
    </source>
</reference>
<dbReference type="OrthoDB" id="9811314at2"/>
<keyword evidence="13" id="KW-1185">Reference proteome</keyword>
<feature type="chain" id="PRO_5011500033" evidence="9">
    <location>
        <begin position="30"/>
        <end position="970"/>
    </location>
</feature>
<dbReference type="eggNOG" id="COG0612">
    <property type="taxonomic scope" value="Bacteria"/>
</dbReference>
<evidence type="ECO:0000256" key="4">
    <source>
        <dbReference type="ARBA" id="ARBA00022723"/>
    </source>
</evidence>
<dbReference type="InterPro" id="IPR007863">
    <property type="entry name" value="Peptidase_M16_C"/>
</dbReference>
<dbReference type="PANTHER" id="PTHR43690">
    <property type="entry name" value="NARDILYSIN"/>
    <property type="match status" value="1"/>
</dbReference>
<evidence type="ECO:0000256" key="5">
    <source>
        <dbReference type="ARBA" id="ARBA00022801"/>
    </source>
</evidence>
<dbReference type="EMBL" id="ATHJ01000033">
    <property type="protein sequence ID" value="EPR44163.1"/>
    <property type="molecule type" value="Genomic_DNA"/>
</dbReference>
<keyword evidence="9" id="KW-0732">Signal</keyword>
<comment type="cofactor">
    <cofactor evidence="1">
        <name>Zn(2+)</name>
        <dbReference type="ChEBI" id="CHEBI:29105"/>
    </cofactor>
</comment>
<accession>S7VI22</accession>
<feature type="domain" description="Peptidase M16 C-terminal" evidence="11">
    <location>
        <begin position="230"/>
        <end position="409"/>
    </location>
</feature>
<gene>
    <name evidence="12" type="ORF">dsmv_1113</name>
</gene>
<sequence length="970" mass="107979">MRLSPYRFKLCLALTALLALFLISCGSSTRGGSPTASRGIQNQWPHETGHIDPDPDLAFGKLPNGFRYVLLKNRTPKDRVSMHLMVEAGSVHETDAQQGFAHFLEHMLFNGSTHFPPGELVKYFQRIGMDFGPDANASTGFYHTKYDILLPDGKPESIAEGLLVLGDYAEGALLLETEVERERKVILAEMRTRDSAEFRTFVETLKFELPNDRISQRIPIGTKETILSADRALLKDFYDTWYRPERMILVMVGDFDPDAVDPMIREEFAGMTPRAPARPEPDMGEVRHSGIRPFYHFEGEAGDTDTTLQVIQNIPLEPDSVDRGRRELTLDIANQIVQNRLDRIIRQPDTPFTSAAAASEIYPPHVFYTYITAQSRPENWERTLSVLDRTLRQALEHPFTEAELSRVKKDFLAALDKAVKNASTRESPMLARRIMGKLGMNRVFQSPEQQRDLYAPFIKALTGEAVHDAFKSAWAPDHRLVMVSGNARISEASNDPESLILSAYQSSVETPVSAPETQAVATFPYLDPPENTARIVRREEIPDLGITRIDFANGVRLNLKPTTFKANEVTANLNFGRGRSAEPADKPGLAQISEAVVNESGLGVLNRDDLEQALAGKNTAVRLNISDEAFAFQAKSVTTEMPLMFQLLHARLVDPGFRETAFALTLERYRQTYEALSQTVEGAMRLWGPRFLAGGDTRFGLAAYDDVSRLTLGDVEAWLREALENAPLELSIVGDFKTADALELASAYFGSLPARKVDTPEGPAGIIAFPKGKTLEIPVRTRIDKGLIQVAYPTDDIWDIEKTRRLSILSAVFSDRMREVIREQMGASYNQDAYNVPSRAYPGYGVMSAVIGVKPDDAEKVVRAVKDIASAIVRQGVTDDELRRALDPTLTGIKDLQQENGYWLNTVLAGSRKHPEQIAWSRTMIEDYAAITREQLRQLARRYLDNAAAAIVIIRPTIGAGGQPEGQKAG</sequence>
<evidence type="ECO:0000313" key="12">
    <source>
        <dbReference type="EMBL" id="EPR44163.1"/>
    </source>
</evidence>
<evidence type="ECO:0000256" key="2">
    <source>
        <dbReference type="ARBA" id="ARBA00007261"/>
    </source>
</evidence>
<dbReference type="InterPro" id="IPR011765">
    <property type="entry name" value="Pept_M16_N"/>
</dbReference>
<evidence type="ECO:0000256" key="7">
    <source>
        <dbReference type="ARBA" id="ARBA00023049"/>
    </source>
</evidence>
<evidence type="ECO:0000256" key="6">
    <source>
        <dbReference type="ARBA" id="ARBA00022833"/>
    </source>
</evidence>
<dbReference type="InterPro" id="IPR011249">
    <property type="entry name" value="Metalloenz_LuxS/M16"/>
</dbReference>
<comment type="similarity">
    <text evidence="2 8">Belongs to the peptidase M16 family.</text>
</comment>
<dbReference type="SUPFAM" id="SSF63411">
    <property type="entry name" value="LuxS/MPP-like metallohydrolase"/>
    <property type="match status" value="4"/>
</dbReference>
<dbReference type="Pfam" id="PF05193">
    <property type="entry name" value="Peptidase_M16_C"/>
    <property type="match status" value="2"/>
</dbReference>
<dbReference type="AlphaFoldDB" id="S7VI22"/>
<protein>
    <submittedName>
        <fullName evidence="12">Peptidase M16 domain protein</fullName>
    </submittedName>
</protein>
<dbReference type="Proteomes" id="UP000014977">
    <property type="component" value="Unassembled WGS sequence"/>
</dbReference>
<name>S7VI22_DESML</name>
<dbReference type="Pfam" id="PF00675">
    <property type="entry name" value="Peptidase_M16"/>
    <property type="match status" value="1"/>
</dbReference>